<gene>
    <name evidence="3" type="ORF">ILEXP_LOCUS44862</name>
</gene>
<comment type="similarity">
    <text evidence="1">Belongs to the 'GDSL' lipolytic enzyme family.</text>
</comment>
<keyword evidence="2" id="KW-0325">Glycoprotein</keyword>
<proteinExistence type="inferred from homology"/>
<dbReference type="Gene3D" id="3.40.50.1110">
    <property type="entry name" value="SGNH hydrolase"/>
    <property type="match status" value="1"/>
</dbReference>
<comment type="caution">
    <text evidence="3">The sequence shown here is derived from an EMBL/GenBank/DDBJ whole genome shotgun (WGS) entry which is preliminary data.</text>
</comment>
<organism evidence="3 4">
    <name type="scientific">Ilex paraguariensis</name>
    <name type="common">yerba mate</name>
    <dbReference type="NCBI Taxonomy" id="185542"/>
    <lineage>
        <taxon>Eukaryota</taxon>
        <taxon>Viridiplantae</taxon>
        <taxon>Streptophyta</taxon>
        <taxon>Embryophyta</taxon>
        <taxon>Tracheophyta</taxon>
        <taxon>Spermatophyta</taxon>
        <taxon>Magnoliopsida</taxon>
        <taxon>eudicotyledons</taxon>
        <taxon>Gunneridae</taxon>
        <taxon>Pentapetalae</taxon>
        <taxon>asterids</taxon>
        <taxon>campanulids</taxon>
        <taxon>Aquifoliales</taxon>
        <taxon>Aquifoliaceae</taxon>
        <taxon>Ilex</taxon>
    </lineage>
</organism>
<dbReference type="Proteomes" id="UP001642360">
    <property type="component" value="Unassembled WGS sequence"/>
</dbReference>
<accession>A0ABC8U4R0</accession>
<dbReference type="EMBL" id="CAUOFW020006525">
    <property type="protein sequence ID" value="CAK9175068.1"/>
    <property type="molecule type" value="Genomic_DNA"/>
</dbReference>
<dbReference type="Pfam" id="PF00657">
    <property type="entry name" value="Lipase_GDSL"/>
    <property type="match status" value="1"/>
</dbReference>
<dbReference type="InterPro" id="IPR001087">
    <property type="entry name" value="GDSL"/>
</dbReference>
<dbReference type="AlphaFoldDB" id="A0ABC8U4R0"/>
<evidence type="ECO:0000256" key="2">
    <source>
        <dbReference type="ARBA" id="ARBA00023180"/>
    </source>
</evidence>
<evidence type="ECO:0000313" key="4">
    <source>
        <dbReference type="Proteomes" id="UP001642360"/>
    </source>
</evidence>
<dbReference type="InterPro" id="IPR036514">
    <property type="entry name" value="SGNH_hydro_sf"/>
</dbReference>
<evidence type="ECO:0000256" key="1">
    <source>
        <dbReference type="ARBA" id="ARBA00008668"/>
    </source>
</evidence>
<dbReference type="PANTHER" id="PTHR22835:SF677">
    <property type="entry name" value="ACETYLAJMALAN ESTERASE-LIKE"/>
    <property type="match status" value="1"/>
</dbReference>
<evidence type="ECO:0000313" key="3">
    <source>
        <dbReference type="EMBL" id="CAK9175068.1"/>
    </source>
</evidence>
<keyword evidence="4" id="KW-1185">Reference proteome</keyword>
<reference evidence="3 4" key="1">
    <citation type="submission" date="2024-02" db="EMBL/GenBank/DDBJ databases">
        <authorList>
            <person name="Vignale AGUSTIN F."/>
            <person name="Sosa J E."/>
            <person name="Modenutti C."/>
        </authorList>
    </citation>
    <scope>NUCLEOTIDE SEQUENCE [LARGE SCALE GENOMIC DNA]</scope>
</reference>
<dbReference type="PANTHER" id="PTHR22835">
    <property type="entry name" value="ZINC FINGER FYVE DOMAIN CONTAINING PROTEIN"/>
    <property type="match status" value="1"/>
</dbReference>
<name>A0ABC8U4R0_9AQUA</name>
<protein>
    <submittedName>
        <fullName evidence="3">Uncharacterized protein</fullName>
    </submittedName>
</protein>
<sequence length="277" mass="30759">MSIALSLPLLNPYLDSNATFDHGANFAVAGSTALDYTFFTAKGIYNPFTNISLGDQLNWFKFHLNTICQAPAECEELLSKALVFVGEIGGNDLNYAIIQGKSIQEIHTYQPYIIEEVIHLGAVNIIVPGNLPMGCIPAGLTIVSGSDVTAYDDMGCSKELNELVLVQNNYLQQSLALLRLEFPHANIIYADYYAAYQTILHHAVDFGFDEKSLLRSCCGIGGLYNYDQNRVCGSSGVPFCRNHAQYISWDGVHLTQEAYRLITEILLPDIFPRIRYI</sequence>
<dbReference type="SUPFAM" id="SSF52266">
    <property type="entry name" value="SGNH hydrolase"/>
    <property type="match status" value="1"/>
</dbReference>